<dbReference type="RefSeq" id="WP_249504015.1">
    <property type="nucleotide sequence ID" value="NZ_CP097253.1"/>
</dbReference>
<reference evidence="1 2" key="1">
    <citation type="submission" date="2022-05" db="EMBL/GenBank/DDBJ databases">
        <title>S8-45 Sphingomonas ultraviolaceadurans.</title>
        <authorList>
            <person name="Liu Y."/>
        </authorList>
    </citation>
    <scope>NUCLEOTIDE SEQUENCE [LARGE SCALE GENOMIC DNA]</scope>
    <source>
        <strain evidence="1 2">S8-45</strain>
    </source>
</reference>
<proteinExistence type="predicted"/>
<organism evidence="1 2">
    <name type="scientific">Sphingomonas glaciei</name>
    <dbReference type="NCBI Taxonomy" id="2938948"/>
    <lineage>
        <taxon>Bacteria</taxon>
        <taxon>Pseudomonadati</taxon>
        <taxon>Pseudomonadota</taxon>
        <taxon>Alphaproteobacteria</taxon>
        <taxon>Sphingomonadales</taxon>
        <taxon>Sphingomonadaceae</taxon>
        <taxon>Sphingomonas</taxon>
    </lineage>
</organism>
<evidence type="ECO:0000313" key="2">
    <source>
        <dbReference type="Proteomes" id="UP000831921"/>
    </source>
</evidence>
<protein>
    <submittedName>
        <fullName evidence="1">Uncharacterized protein</fullName>
    </submittedName>
</protein>
<dbReference type="Proteomes" id="UP000831921">
    <property type="component" value="Chromosome"/>
</dbReference>
<gene>
    <name evidence="1" type="ORF">M1K48_00895</name>
</gene>
<sequence>MPVYKTANNKVVADEPEADDLFVQVVWHGPHEDGRHMVGFEGPIEPIAEYQRTIEWAVSMAEYMRFPLYVVPLRIQDALKTERMKRAVERLTDQERGELRRMIVARLAEVMRDCDDPDLRADAYDQLLELKVIRL</sequence>
<evidence type="ECO:0000313" key="1">
    <source>
        <dbReference type="EMBL" id="UUR08236.1"/>
    </source>
</evidence>
<accession>A0ABY5N0W6</accession>
<name>A0ABY5N0W6_9SPHN</name>
<keyword evidence="2" id="KW-1185">Reference proteome</keyword>
<dbReference type="EMBL" id="CP097253">
    <property type="protein sequence ID" value="UUR08236.1"/>
    <property type="molecule type" value="Genomic_DNA"/>
</dbReference>